<gene>
    <name evidence="1" type="ORF">SAMN05444581_12226</name>
</gene>
<dbReference type="InterPro" id="IPR027417">
    <property type="entry name" value="P-loop_NTPase"/>
</dbReference>
<dbReference type="Gene3D" id="3.40.50.300">
    <property type="entry name" value="P-loop containing nucleotide triphosphate hydrolases"/>
    <property type="match status" value="1"/>
</dbReference>
<protein>
    <submittedName>
        <fullName evidence="1">Intracellular multiplication protein IcmB</fullName>
    </submittedName>
</protein>
<evidence type="ECO:0000313" key="1">
    <source>
        <dbReference type="EMBL" id="SFK80411.1"/>
    </source>
</evidence>
<dbReference type="SUPFAM" id="SSF52540">
    <property type="entry name" value="P-loop containing nucleoside triphosphate hydrolases"/>
    <property type="match status" value="1"/>
</dbReference>
<keyword evidence="2" id="KW-1185">Reference proteome</keyword>
<accession>A0A1I4CKF0</accession>
<evidence type="ECO:0000313" key="2">
    <source>
        <dbReference type="Proteomes" id="UP000198755"/>
    </source>
</evidence>
<dbReference type="AlphaFoldDB" id="A0A1I4CKF0"/>
<dbReference type="Proteomes" id="UP000198755">
    <property type="component" value="Unassembled WGS sequence"/>
</dbReference>
<name>A0A1I4CKF0_9HYPH</name>
<dbReference type="OrthoDB" id="7229084at2"/>
<dbReference type="RefSeq" id="WP_091686063.1">
    <property type="nucleotide sequence ID" value="NZ_FOSN01000022.1"/>
</dbReference>
<dbReference type="STRING" id="1612308.SAMN05444581_12226"/>
<dbReference type="EMBL" id="FOSN01000022">
    <property type="protein sequence ID" value="SFK80411.1"/>
    <property type="molecule type" value="Genomic_DNA"/>
</dbReference>
<reference evidence="1 2" key="1">
    <citation type="submission" date="2016-10" db="EMBL/GenBank/DDBJ databases">
        <authorList>
            <person name="de Groot N.N."/>
        </authorList>
    </citation>
    <scope>NUCLEOTIDE SEQUENCE [LARGE SCALE GENOMIC DNA]</scope>
    <source>
        <strain evidence="1 2">NE2</strain>
    </source>
</reference>
<proteinExistence type="predicted"/>
<organism evidence="1 2">
    <name type="scientific">Methylocapsa palsarum</name>
    <dbReference type="NCBI Taxonomy" id="1612308"/>
    <lineage>
        <taxon>Bacteria</taxon>
        <taxon>Pseudomonadati</taxon>
        <taxon>Pseudomonadota</taxon>
        <taxon>Alphaproteobacteria</taxon>
        <taxon>Hyphomicrobiales</taxon>
        <taxon>Beijerinckiaceae</taxon>
        <taxon>Methylocapsa</taxon>
    </lineage>
</organism>
<sequence>MFASVARLLAGISLAVKQPLASYCDLETTHGDALVTKQGDYVSFLRIDGMKRMATRSDIESLAKAMRIELSGALETKGHAIVGWYLSDPELAGREIERVNIGACRKVARQLGLDLTDILDERQRLWSQMMRVEASYFVLWTRRAVLSKEELKQMKEEQAAQARECPSIGDAQRFFLRNEVMAAHHAGFVARVTATLRASDIAVEEMTARDALVAIREGLYRETAGAPWRPILVGDKVMPRLPEEDVRKASKEGLLWPSLRSQIFHEDAETHGGQRVDFGDYEYTSVDLVIGPEDPRPFVELASALARDRIPFRSSFVIESAGRAGMAFKEIGASFLAIFPANRDLQRAFATLRREREQNNHISVKLRASFATWAQKGETRILRRRAAALQQRIEGWGNCKTTRVSGDPLEGVLSSVPGLSLASTGNPALALLGESLPMLPWNHTASPWSEGSVMLRAPNGAIWPYDPSGGSKRPLVIDILVAPPGSGKSVLANSINLGLCLSTAVLGSHGAKLPLIGKLDIGSSAEGFVRLIQEALGPARRHEAIYVGMQFAAGYEFNVFDLQVGCETPLPLEEAFLQNFLSLITLPPEITTPFEGMPQMIRLVLDEAYRLCMDLPGASPKRYRRNVEPIVDAAIDRHAIQLHPEDPIWRDVVTALCDVEEYRLAEIAQRHAVPILEDLVKASRSEQVKDRFASLKISITAEHASELFERYIYDAIRNYPTLNNPTKLDFGSARIIVLDLQDVAPTGSAANNRQTEMMYLLGRHILARNFFVRPDYLHYIPEHMRKYHGPRFKETYETVKRLDFDEWHRTEKSPQVRAQAELDAREGRKHNVQLGFSSQRLSDFGDGLIAQSTGRFILRAGDEQEVDEIIKRFHLTEASAAIVRNGLHGPGPGGAPFLAVLQVENSKYEQLLVNTLGPIELWALSTTPGDTALRNRLYDKVGFSEALRRLSKIFPRGSALKEIERRKADRVRSGQMEAGAQTGVIEELMLELVDGRGVAMTLRAYALGGDEDYSIAAQ</sequence>